<name>A0ABS6H9Y0_9PROT</name>
<gene>
    <name evidence="1" type="ORF">JJQ90_13765</name>
</gene>
<sequence length="206" mass="22321">MNAAGTLPVVLPHVQSPSVTDAPSAARKWRPNFDKKAPKVWCPEKARTLKMYPKTAEAYEAMRQRNREALAQTRATGKLVRTGVPNGWSGRKPELATIQAQAAEEGRAVVAAARHVCILDEEDDPRAAEALETICEILRNKTVNTRHRVVAARLLLDFLMLQPVSRQQASPTAEAVLSTLLKVASLAPIPTSIPTTAIGGTAHADH</sequence>
<accession>A0ABS6H9Y0</accession>
<organism evidence="1 2">
    <name type="scientific">Falsiroseomonas oleicola</name>
    <dbReference type="NCBI Taxonomy" id="2801474"/>
    <lineage>
        <taxon>Bacteria</taxon>
        <taxon>Pseudomonadati</taxon>
        <taxon>Pseudomonadota</taxon>
        <taxon>Alphaproteobacteria</taxon>
        <taxon>Acetobacterales</taxon>
        <taxon>Roseomonadaceae</taxon>
        <taxon>Falsiroseomonas</taxon>
    </lineage>
</organism>
<dbReference type="Proteomes" id="UP000689967">
    <property type="component" value="Unassembled WGS sequence"/>
</dbReference>
<protein>
    <submittedName>
        <fullName evidence="1">Uncharacterized protein</fullName>
    </submittedName>
</protein>
<proteinExistence type="predicted"/>
<dbReference type="EMBL" id="JAERQM010000003">
    <property type="protein sequence ID" value="MBU8544783.1"/>
    <property type="molecule type" value="Genomic_DNA"/>
</dbReference>
<keyword evidence="2" id="KW-1185">Reference proteome</keyword>
<evidence type="ECO:0000313" key="2">
    <source>
        <dbReference type="Proteomes" id="UP000689967"/>
    </source>
</evidence>
<evidence type="ECO:0000313" key="1">
    <source>
        <dbReference type="EMBL" id="MBU8544783.1"/>
    </source>
</evidence>
<dbReference type="RefSeq" id="WP_216876267.1">
    <property type="nucleotide sequence ID" value="NZ_JAERQM010000003.1"/>
</dbReference>
<reference evidence="1 2" key="1">
    <citation type="submission" date="2021-01" db="EMBL/GenBank/DDBJ databases">
        <title>Roseomonas sp. nov, a bacterium isolated from an oil production mixture in Yumen Oilfield.</title>
        <authorList>
            <person name="Wu D."/>
        </authorList>
    </citation>
    <scope>NUCLEOTIDE SEQUENCE [LARGE SCALE GENOMIC DNA]</scope>
    <source>
        <strain evidence="1 2">ROY-5-3</strain>
    </source>
</reference>
<comment type="caution">
    <text evidence="1">The sequence shown here is derived from an EMBL/GenBank/DDBJ whole genome shotgun (WGS) entry which is preliminary data.</text>
</comment>